<dbReference type="EMBL" id="JAATIQ010000013">
    <property type="protein sequence ID" value="KAF4401041.1"/>
    <property type="molecule type" value="Genomic_DNA"/>
</dbReference>
<evidence type="ECO:0000256" key="4">
    <source>
        <dbReference type="ARBA" id="ARBA00022692"/>
    </source>
</evidence>
<accession>A0A7J6I1Y1</accession>
<organism evidence="15 16">
    <name type="scientific">Cannabis sativa</name>
    <name type="common">Hemp</name>
    <name type="synonym">Marijuana</name>
    <dbReference type="NCBI Taxonomy" id="3483"/>
    <lineage>
        <taxon>Eukaryota</taxon>
        <taxon>Viridiplantae</taxon>
        <taxon>Streptophyta</taxon>
        <taxon>Embryophyta</taxon>
        <taxon>Tracheophyta</taxon>
        <taxon>Spermatophyta</taxon>
        <taxon>Magnoliopsida</taxon>
        <taxon>eudicotyledons</taxon>
        <taxon>Gunneridae</taxon>
        <taxon>Pentapetalae</taxon>
        <taxon>rosids</taxon>
        <taxon>fabids</taxon>
        <taxon>Rosales</taxon>
        <taxon>Cannabaceae</taxon>
        <taxon>Cannabis</taxon>
    </lineage>
</organism>
<dbReference type="CDD" id="cd00038">
    <property type="entry name" value="CAP_ED"/>
    <property type="match status" value="1"/>
</dbReference>
<dbReference type="PANTHER" id="PTHR45651:SF94">
    <property type="entry name" value="CYCLIC NUCLEOTIDE-BINDING DOMAIN-CONTAINING PROTEIN"/>
    <property type="match status" value="1"/>
</dbReference>
<comment type="subcellular location">
    <subcellularLocation>
        <location evidence="1">Nucleus membrane</location>
        <topology evidence="1">Multi-pass membrane protein</topology>
    </subcellularLocation>
</comment>
<dbReference type="PANTHER" id="PTHR45651">
    <property type="entry name" value="CYCLIC NUCLEOTIDE-GATED ION CHANNEL 15-RELATED-RELATED"/>
    <property type="match status" value="1"/>
</dbReference>
<evidence type="ECO:0000256" key="3">
    <source>
        <dbReference type="ARBA" id="ARBA00022448"/>
    </source>
</evidence>
<keyword evidence="7 13" id="KW-0472">Membrane</keyword>
<dbReference type="PROSITE" id="PS50042">
    <property type="entry name" value="CNMP_BINDING_3"/>
    <property type="match status" value="1"/>
</dbReference>
<feature type="transmembrane region" description="Helical" evidence="13">
    <location>
        <begin position="226"/>
        <end position="246"/>
    </location>
</feature>
<dbReference type="Gene3D" id="1.10.287.630">
    <property type="entry name" value="Helix hairpin bin"/>
    <property type="match status" value="2"/>
</dbReference>
<evidence type="ECO:0000313" key="16">
    <source>
        <dbReference type="Proteomes" id="UP000583929"/>
    </source>
</evidence>
<evidence type="ECO:0000256" key="12">
    <source>
        <dbReference type="ARBA" id="ARBA00064416"/>
    </source>
</evidence>
<dbReference type="SUPFAM" id="SSF51206">
    <property type="entry name" value="cAMP-binding domain-like"/>
    <property type="match status" value="2"/>
</dbReference>
<evidence type="ECO:0000259" key="14">
    <source>
        <dbReference type="PROSITE" id="PS50042"/>
    </source>
</evidence>
<name>A0A7J6I1Y1_CANSA</name>
<dbReference type="AlphaFoldDB" id="A0A7J6I1Y1"/>
<evidence type="ECO:0000256" key="11">
    <source>
        <dbReference type="ARBA" id="ARBA00056117"/>
    </source>
</evidence>
<evidence type="ECO:0000313" key="15">
    <source>
        <dbReference type="EMBL" id="KAF4401041.1"/>
    </source>
</evidence>
<dbReference type="InterPro" id="IPR005821">
    <property type="entry name" value="Ion_trans_dom"/>
</dbReference>
<gene>
    <name evidence="15" type="ORF">G4B88_013882</name>
</gene>
<evidence type="ECO:0000256" key="2">
    <source>
        <dbReference type="ARBA" id="ARBA00010486"/>
    </source>
</evidence>
<dbReference type="SMART" id="SM00100">
    <property type="entry name" value="cNMP"/>
    <property type="match status" value="1"/>
</dbReference>
<dbReference type="SUPFAM" id="SSF81324">
    <property type="entry name" value="Voltage-gated potassium channels"/>
    <property type="match status" value="2"/>
</dbReference>
<comment type="caution">
    <text evidence="15">The sequence shown here is derived from an EMBL/GenBank/DDBJ whole genome shotgun (WGS) entry which is preliminary data.</text>
</comment>
<evidence type="ECO:0000256" key="5">
    <source>
        <dbReference type="ARBA" id="ARBA00022989"/>
    </source>
</evidence>
<keyword evidence="3" id="KW-0813">Transport</keyword>
<keyword evidence="9" id="KW-1071">Ligand-gated ion channel</keyword>
<dbReference type="InterPro" id="IPR000595">
    <property type="entry name" value="cNMP-bd_dom"/>
</dbReference>
<feature type="transmembrane region" description="Helical" evidence="13">
    <location>
        <begin position="137"/>
        <end position="158"/>
    </location>
</feature>
<dbReference type="FunFam" id="2.60.120.10:FF:000024">
    <property type="entry name" value="Cyclic nucleotide-gated ion channel 1"/>
    <property type="match status" value="1"/>
</dbReference>
<keyword evidence="8" id="KW-0539">Nucleus</keyword>
<proteinExistence type="inferred from homology"/>
<protein>
    <recommendedName>
        <fullName evidence="14">Cyclic nucleotide-binding domain-containing protein</fullName>
    </recommendedName>
</protein>
<dbReference type="GO" id="GO:0031965">
    <property type="term" value="C:nuclear membrane"/>
    <property type="evidence" value="ECO:0007669"/>
    <property type="project" value="UniProtKB-SubCell"/>
</dbReference>
<evidence type="ECO:0000256" key="9">
    <source>
        <dbReference type="ARBA" id="ARBA00023286"/>
    </source>
</evidence>
<dbReference type="InterPro" id="IPR018490">
    <property type="entry name" value="cNMP-bd_dom_sf"/>
</dbReference>
<evidence type="ECO:0000256" key="1">
    <source>
        <dbReference type="ARBA" id="ARBA00004232"/>
    </source>
</evidence>
<feature type="transmembrane region" description="Helical" evidence="13">
    <location>
        <begin position="803"/>
        <end position="824"/>
    </location>
</feature>
<reference evidence="15 16" key="1">
    <citation type="journal article" date="2020" name="bioRxiv">
        <title>Sequence and annotation of 42 cannabis genomes reveals extensive copy number variation in cannabinoid synthesis and pathogen resistance genes.</title>
        <authorList>
            <person name="Mckernan K.J."/>
            <person name="Helbert Y."/>
            <person name="Kane L.T."/>
            <person name="Ebling H."/>
            <person name="Zhang L."/>
            <person name="Liu B."/>
            <person name="Eaton Z."/>
            <person name="Mclaughlin S."/>
            <person name="Kingan S."/>
            <person name="Baybayan P."/>
            <person name="Concepcion G."/>
            <person name="Jordan M."/>
            <person name="Riva A."/>
            <person name="Barbazuk W."/>
            <person name="Harkins T."/>
        </authorList>
    </citation>
    <scope>NUCLEOTIDE SEQUENCE [LARGE SCALE GENOMIC DNA]</scope>
    <source>
        <strain evidence="16">cv. Jamaican Lion 4</strain>
        <tissue evidence="15">Leaf</tissue>
    </source>
</reference>
<keyword evidence="5 13" id="KW-1133">Transmembrane helix</keyword>
<evidence type="ECO:0000256" key="13">
    <source>
        <dbReference type="SAM" id="Phobius"/>
    </source>
</evidence>
<feature type="transmembrane region" description="Helical" evidence="13">
    <location>
        <begin position="909"/>
        <end position="928"/>
    </location>
</feature>
<comment type="subunit">
    <text evidence="12">Interacts (via N-terminus) with DMI1 (via c-terminus). The Nod factor has no effect on this interaction, implying that the complex is maintained after activation.</text>
</comment>
<dbReference type="Pfam" id="PF00520">
    <property type="entry name" value="Ion_trans"/>
    <property type="match status" value="1"/>
</dbReference>
<feature type="domain" description="Cyclic nucleotide-binding" evidence="14">
    <location>
        <begin position="529"/>
        <end position="613"/>
    </location>
</feature>
<dbReference type="InterPro" id="IPR014710">
    <property type="entry name" value="RmlC-like_jellyroll"/>
</dbReference>
<dbReference type="GO" id="GO:0005216">
    <property type="term" value="F:monoatomic ion channel activity"/>
    <property type="evidence" value="ECO:0007669"/>
    <property type="project" value="InterPro"/>
</dbReference>
<feature type="transmembrane region" description="Helical" evidence="13">
    <location>
        <begin position="421"/>
        <end position="443"/>
    </location>
</feature>
<dbReference type="FunFam" id="1.10.287.630:FF:000003">
    <property type="entry name" value="Cyclic nucleotide-gated ion channel 1"/>
    <property type="match status" value="1"/>
</dbReference>
<feature type="transmembrane region" description="Helical" evidence="13">
    <location>
        <begin position="302"/>
        <end position="319"/>
    </location>
</feature>
<evidence type="ECO:0000256" key="8">
    <source>
        <dbReference type="ARBA" id="ARBA00023242"/>
    </source>
</evidence>
<keyword evidence="16" id="KW-1185">Reference proteome</keyword>
<comment type="function">
    <text evidence="11">Cyclic nucleotide-gated channel involved in the establishment of both rhizobial and mycorrhizal associations. Required for full activation of nuclear-localized Ca(2+) oscillations by Nod and Myc factors. Simultaneous activation of the K(+)-permeable channel DMI1 and the Ca(2+) channel CNGC15 can give rise to sustained Ca(2+) oscillations. May function during fertilization in both female and male gametophytic Ca(2+) signaling.</text>
</comment>
<dbReference type="Gene3D" id="1.10.287.70">
    <property type="match status" value="1"/>
</dbReference>
<comment type="similarity">
    <text evidence="2">Belongs to the cyclic nucleotide-gated cation channel (TC 1.A.1.5) family.</text>
</comment>
<sequence>MLISYYIITSSGVVPSQGNLPLLYSIGPYHFKHPLHRAEIFCKLSVMNSKVTKFVRFVEYKSDRSQSSENNFSTTRVSVRDVLGQVGRGVQKGYERIRSLGKIPTSHPIVKKQEKNPELRKNIFNPQGPFVQKWNKIFVLACFVAVSLDPLFFYIVGIDHNKQCITLDEPLEIIACVLRTFIDIFYVLRIIFQFQTGFIPPSSRGFGRGELVKDPLSIAKRYLKTYFFVDVLSILPLPQLVVLVVIPNMESPVPMITKESLKFIVICQLIPRLVRIVPLFKEVTKTSGILTETASAGAIFNLYLYMLASHTLGALWYLFSLERLDTCWRNVLKKHDWDTKYLYCSQNRDQDFKSAKDLFNASCPFIDPDNVSNTFNFGIFTDALKSGVVESTDFSSKFFYCFWWGLRNLSSLGQNLKTSTFVGEIIFAVCISIFGLILFALLIGNMQKFLQSTTVRIEEMRVKRQDAEQWMSHRMLPEPLRERIRRYEQYKWQETRGVEEETLVRTLPKDLRRDIKNHLCLDLLKKVPLFEKMDEQLLDALCDRLKPVLYTDKSSIVREGDPVDEMLFIMRGNLATMTTNGGKTGFFNTADLKAGDFCGEELLTWALDPTSASNLPTSTRTVEAKTEVEAFALMADDLKFVASQYHSLQWKTWGACFIQAAWRRHCKRKLEKSLREAEDRLQDALVNEIGSTPSLGATIYASRFAANLIRGLRRSRFQTGFIAPSSRVLRELVDDPFAIAKRYLLTYFIVDILSVLPLPQLIVLAFMKRSILTMEMLKIVILCQYVPRFVRIVPLFREVTSNSGVLTATASAGVVINIFLYIFASHNWDPRYMYCTQKSGDNHDHVKALLNVSCSSIGSDKDVFDFGMYTDAIKSGVVESTHFHSKILYCFWWGLRNFSSLGQSLKTSIFIGEIFFAVFGLIFFSLLIGNIQKYLQSTTVRVEKMRMKRQEVEIWMSHRMIQEPLRERIRKYEQYKWQETRGVEEDTLLQTLPKDLRRDIKRHLCLELLRRVSAFLRHIISSFFLICLATMTKNGFFNTADLKAGDFCGEELLTWALDPNSASKLPTSTRTVEAKTEVEAFVLMADDLKLGDFCRFGILFRFYSSQWRIWAACYIQALWRRHWKRKFDECLRQSGVCSSRPPQRLAPLLPWKPAQPDFTSEHS</sequence>
<dbReference type="GO" id="GO:0044325">
    <property type="term" value="F:transmembrane transporter binding"/>
    <property type="evidence" value="ECO:0007669"/>
    <property type="project" value="UniProtKB-ARBA"/>
</dbReference>
<keyword evidence="6" id="KW-0406">Ion transport</keyword>
<dbReference type="Proteomes" id="UP000583929">
    <property type="component" value="Unassembled WGS sequence"/>
</dbReference>
<evidence type="ECO:0000256" key="10">
    <source>
        <dbReference type="ARBA" id="ARBA00023303"/>
    </source>
</evidence>
<feature type="transmembrane region" description="Helical" evidence="13">
    <location>
        <begin position="744"/>
        <end position="767"/>
    </location>
</feature>
<keyword evidence="4 13" id="KW-0812">Transmembrane</keyword>
<evidence type="ECO:0000256" key="6">
    <source>
        <dbReference type="ARBA" id="ARBA00023065"/>
    </source>
</evidence>
<dbReference type="Gene3D" id="2.60.120.10">
    <property type="entry name" value="Jelly Rolls"/>
    <property type="match status" value="2"/>
</dbReference>
<keyword evidence="10" id="KW-0407">Ion channel</keyword>
<evidence type="ECO:0000256" key="7">
    <source>
        <dbReference type="ARBA" id="ARBA00023136"/>
    </source>
</evidence>